<name>A0A7Z8YBI9_9ACTO</name>
<evidence type="ECO:0000313" key="2">
    <source>
        <dbReference type="Proteomes" id="UP000269974"/>
    </source>
</evidence>
<sequence length="221" mass="23269">MKEPALRGKVPSTATARLGTRRKAELGARGPRLGAMRIYIPATTADLGSLTISARIVHAATPALAQEVADDDRDYLEAIAFNAAADDSLDRIAATLAGRLVIPGQESPRYRRVVIAADVKDTELVPVDAAEAAALFLPADTAAAQLPSALAMPVALSWEQVAAFHVDSWEAEKDVQLVVEADNAPDAGDAAFARLAAADLLWYDVSERLDAAVELGAAFRA</sequence>
<dbReference type="Pfam" id="PF21853">
    <property type="entry name" value="DUF6912"/>
    <property type="match status" value="1"/>
</dbReference>
<dbReference type="EMBL" id="UYIO01000001">
    <property type="protein sequence ID" value="VDG77092.1"/>
    <property type="molecule type" value="Genomic_DNA"/>
</dbReference>
<organism evidence="1 2">
    <name type="scientific">Actinobaculum suis</name>
    <dbReference type="NCBI Taxonomy" id="1657"/>
    <lineage>
        <taxon>Bacteria</taxon>
        <taxon>Bacillati</taxon>
        <taxon>Actinomycetota</taxon>
        <taxon>Actinomycetes</taxon>
        <taxon>Actinomycetales</taxon>
        <taxon>Actinomycetaceae</taxon>
        <taxon>Actinobaculum</taxon>
    </lineage>
</organism>
<accession>A0A7Z8YBI9</accession>
<dbReference type="InterPro" id="IPR054206">
    <property type="entry name" value="DUF6912"/>
</dbReference>
<protein>
    <submittedName>
        <fullName evidence="1">Uncharacterized protein</fullName>
    </submittedName>
</protein>
<gene>
    <name evidence="1" type="ORF">NCTC10327_01716</name>
</gene>
<evidence type="ECO:0000313" key="1">
    <source>
        <dbReference type="EMBL" id="VDG77092.1"/>
    </source>
</evidence>
<dbReference type="AlphaFoldDB" id="A0A7Z8YBI9"/>
<reference evidence="1 2" key="1">
    <citation type="submission" date="2018-11" db="EMBL/GenBank/DDBJ databases">
        <authorList>
            <consortium name="Pathogen Informatics"/>
        </authorList>
    </citation>
    <scope>NUCLEOTIDE SEQUENCE [LARGE SCALE GENOMIC DNA]</scope>
    <source>
        <strain evidence="1 2">NCTC10327</strain>
    </source>
</reference>
<comment type="caution">
    <text evidence="1">The sequence shown here is derived from an EMBL/GenBank/DDBJ whole genome shotgun (WGS) entry which is preliminary data.</text>
</comment>
<proteinExistence type="predicted"/>
<dbReference type="Proteomes" id="UP000269974">
    <property type="component" value="Unassembled WGS sequence"/>
</dbReference>